<dbReference type="PANTHER" id="PTHR33973">
    <property type="entry name" value="OS07G0153300 PROTEIN"/>
    <property type="match status" value="1"/>
</dbReference>
<organism evidence="1 2">
    <name type="scientific">Planctobacterium marinum</name>
    <dbReference type="NCBI Taxonomy" id="1631968"/>
    <lineage>
        <taxon>Bacteria</taxon>
        <taxon>Pseudomonadati</taxon>
        <taxon>Pseudomonadota</taxon>
        <taxon>Gammaproteobacteria</taxon>
        <taxon>Alteromonadales</taxon>
        <taxon>Alteromonadaceae</taxon>
        <taxon>Planctobacterium</taxon>
    </lineage>
</organism>
<reference evidence="1" key="1">
    <citation type="submission" date="2023-01" db="EMBL/GenBank/DDBJ databases">
        <title>Complete genome sequence of Planctobacterium marinum strain Dej080120_11.</title>
        <authorList>
            <person name="Ueki S."/>
            <person name="Maruyama F."/>
        </authorList>
    </citation>
    <scope>NUCLEOTIDE SEQUENCE</scope>
    <source>
        <strain evidence="1">Dej080120_11</strain>
    </source>
</reference>
<protein>
    <submittedName>
        <fullName evidence="1">DUF1365 domain-containing protein</fullName>
    </submittedName>
</protein>
<name>A0AA48KSL3_9ALTE</name>
<dbReference type="EMBL" id="AP027272">
    <property type="protein sequence ID" value="BDX07262.1"/>
    <property type="molecule type" value="Genomic_DNA"/>
</dbReference>
<dbReference type="KEGG" id="pmaw:MACH26_27830"/>
<dbReference type="InterPro" id="IPR010775">
    <property type="entry name" value="DUF1365"/>
</dbReference>
<accession>A0AA48KSL3</accession>
<evidence type="ECO:0000313" key="1">
    <source>
        <dbReference type="EMBL" id="BDX07262.1"/>
    </source>
</evidence>
<gene>
    <name evidence="1" type="ORF">MACH26_27830</name>
</gene>
<dbReference type="AlphaFoldDB" id="A0AA48KSL3"/>
<dbReference type="Proteomes" id="UP001333710">
    <property type="component" value="Chromosome"/>
</dbReference>
<dbReference type="Pfam" id="PF07103">
    <property type="entry name" value="DUF1365"/>
    <property type="match status" value="1"/>
</dbReference>
<proteinExistence type="predicted"/>
<sequence length="251" mass="29420">MTQAVTSTNYSSALYIGETWHQRFVPKNHKFKYNIMMFWLDLDEVALLDQKLSLFSAEKFNWVQFRRGDFLTNNQQTLKQEVLQTMSEKAGTPLSGKVFLLSPLRILGMYFSPVNFYYLQNDAGEFSHLLAEVSNTPWNERHCYLVDLKEQKDSDKAFHVSPYNPIDMQYRWNIKPPGNKLFLQLDCLKTDKHFTAAIGLKRMELSNSVMRKSLFQFPHITLKTLFGIYWQALKLFAKRVPIYDHPKSAGR</sequence>
<keyword evidence="2" id="KW-1185">Reference proteome</keyword>
<evidence type="ECO:0000313" key="2">
    <source>
        <dbReference type="Proteomes" id="UP001333710"/>
    </source>
</evidence>
<dbReference type="PANTHER" id="PTHR33973:SF4">
    <property type="entry name" value="OS07G0153300 PROTEIN"/>
    <property type="match status" value="1"/>
</dbReference>
<dbReference type="RefSeq" id="WP_338293245.1">
    <property type="nucleotide sequence ID" value="NZ_AP027272.1"/>
</dbReference>